<organism evidence="1 2">
    <name type="scientific">Petrolisthes manimaculis</name>
    <dbReference type="NCBI Taxonomy" id="1843537"/>
    <lineage>
        <taxon>Eukaryota</taxon>
        <taxon>Metazoa</taxon>
        <taxon>Ecdysozoa</taxon>
        <taxon>Arthropoda</taxon>
        <taxon>Crustacea</taxon>
        <taxon>Multicrustacea</taxon>
        <taxon>Malacostraca</taxon>
        <taxon>Eumalacostraca</taxon>
        <taxon>Eucarida</taxon>
        <taxon>Decapoda</taxon>
        <taxon>Pleocyemata</taxon>
        <taxon>Anomura</taxon>
        <taxon>Galatheoidea</taxon>
        <taxon>Porcellanidae</taxon>
        <taxon>Petrolisthes</taxon>
    </lineage>
</organism>
<evidence type="ECO:0000313" key="2">
    <source>
        <dbReference type="Proteomes" id="UP001292094"/>
    </source>
</evidence>
<accession>A0AAE1NK13</accession>
<comment type="caution">
    <text evidence="1">The sequence shown here is derived from an EMBL/GenBank/DDBJ whole genome shotgun (WGS) entry which is preliminary data.</text>
</comment>
<gene>
    <name evidence="1" type="ORF">Pmani_036510</name>
</gene>
<evidence type="ECO:0000313" key="1">
    <source>
        <dbReference type="EMBL" id="KAK4290605.1"/>
    </source>
</evidence>
<reference evidence="1" key="1">
    <citation type="submission" date="2023-11" db="EMBL/GenBank/DDBJ databases">
        <title>Genome assemblies of two species of porcelain crab, Petrolisthes cinctipes and Petrolisthes manimaculis (Anomura: Porcellanidae).</title>
        <authorList>
            <person name="Angst P."/>
        </authorList>
    </citation>
    <scope>NUCLEOTIDE SEQUENCE</scope>
    <source>
        <strain evidence="1">PB745_02</strain>
        <tissue evidence="1">Gill</tissue>
    </source>
</reference>
<name>A0AAE1NK13_9EUCA</name>
<proteinExistence type="predicted"/>
<protein>
    <submittedName>
        <fullName evidence="1">Uncharacterized protein</fullName>
    </submittedName>
</protein>
<sequence length="137" mass="15113">MNTACPLFSNPSFPVLLLNPSSSSPFSILHLRFPSQYFILIPLLFHPSFPFSSPSFIPVHLLHSPSLCSILHLHFPSPSLIPVVHPSSPFSFSIPHPRRPSFISIFLLHPSSPSSIPHLVNLLACFNGGVMRFYGAS</sequence>
<dbReference type="EMBL" id="JAWZYT010005423">
    <property type="protein sequence ID" value="KAK4290605.1"/>
    <property type="molecule type" value="Genomic_DNA"/>
</dbReference>
<keyword evidence="2" id="KW-1185">Reference proteome</keyword>
<dbReference type="AlphaFoldDB" id="A0AAE1NK13"/>
<dbReference type="Proteomes" id="UP001292094">
    <property type="component" value="Unassembled WGS sequence"/>
</dbReference>